<dbReference type="SUPFAM" id="SSF56784">
    <property type="entry name" value="HAD-like"/>
    <property type="match status" value="1"/>
</dbReference>
<dbReference type="SFLD" id="SFLDS00003">
    <property type="entry name" value="Haloacid_Dehalogenase"/>
    <property type="match status" value="1"/>
</dbReference>
<protein>
    <submittedName>
        <fullName evidence="2">Cof family hydrolase</fullName>
    </submittedName>
    <submittedName>
        <fullName evidence="1">Cof-like hydrolase</fullName>
    </submittedName>
</protein>
<dbReference type="EMBL" id="CAKC01000092">
    <property type="protein sequence ID" value="CCI87759.1"/>
    <property type="molecule type" value="Genomic_DNA"/>
</dbReference>
<name>I7KQ63_9LACO</name>
<dbReference type="InterPro" id="IPR006379">
    <property type="entry name" value="HAD-SF_hydro_IIB"/>
</dbReference>
<dbReference type="Pfam" id="PF08282">
    <property type="entry name" value="Hydrolase_3"/>
    <property type="match status" value="1"/>
</dbReference>
<dbReference type="STRING" id="1423751.FC38_GL000729"/>
<dbReference type="SFLD" id="SFLDG01144">
    <property type="entry name" value="C2.B.4:_PGP_Like"/>
    <property type="match status" value="1"/>
</dbReference>
<dbReference type="InterPro" id="IPR036412">
    <property type="entry name" value="HAD-like_sf"/>
</dbReference>
<dbReference type="Gene3D" id="3.40.50.1000">
    <property type="entry name" value="HAD superfamily/HAD-like"/>
    <property type="match status" value="1"/>
</dbReference>
<dbReference type="SFLD" id="SFLDG01140">
    <property type="entry name" value="C2.B:_Phosphomannomutase_and_P"/>
    <property type="match status" value="1"/>
</dbReference>
<dbReference type="GO" id="GO:0005829">
    <property type="term" value="C:cytosol"/>
    <property type="evidence" value="ECO:0007669"/>
    <property type="project" value="TreeGrafter"/>
</dbReference>
<proteinExistence type="predicted"/>
<dbReference type="GO" id="GO:0016791">
    <property type="term" value="F:phosphatase activity"/>
    <property type="evidence" value="ECO:0007669"/>
    <property type="project" value="UniProtKB-ARBA"/>
</dbReference>
<dbReference type="InterPro" id="IPR000150">
    <property type="entry name" value="Cof"/>
</dbReference>
<gene>
    <name evidence="1" type="ORF">BN52_00320</name>
    <name evidence="2" type="ORF">FC38_GL000729</name>
</gene>
<dbReference type="PATRIC" id="fig|1423751.3.peg.753"/>
<dbReference type="CDD" id="cd07516">
    <property type="entry name" value="HAD_Pase"/>
    <property type="match status" value="1"/>
</dbReference>
<organism evidence="1 3">
    <name type="scientific">Lactobacillus gigeriorum DSM 23908 = CRBIP 24.85</name>
    <dbReference type="NCBI Taxonomy" id="1423751"/>
    <lineage>
        <taxon>Bacteria</taxon>
        <taxon>Bacillati</taxon>
        <taxon>Bacillota</taxon>
        <taxon>Bacilli</taxon>
        <taxon>Lactobacillales</taxon>
        <taxon>Lactobacillaceae</taxon>
        <taxon>Lactobacillus</taxon>
    </lineage>
</organism>
<evidence type="ECO:0000313" key="1">
    <source>
        <dbReference type="EMBL" id="CCI87759.1"/>
    </source>
</evidence>
<sequence length="271" mass="29800">MTKRKIDLIAIDIDGTLVNSNKELTKEVKVAIANAREQGIKIVIATGRPLSGAKRYLQELDLDDYPNEYVISFNGAVVQTTNGQAIFEQKLSYDAYVDLEAIARKLKLHFHAVAMDRIYTAERDIAPYTLYNSRIVKLGISYRTQAELRNVGLIKAMFVDEPDYLDQQIKSALFAQVKDKVSLVKTEPFYYEATAAGVDKGTGLLKLCDHLDLDPARVMAIGDEANDLPMIKAAGIGVAMGNAVDVTKAGANEITADCDHNGVAQVINKYL</sequence>
<evidence type="ECO:0000313" key="4">
    <source>
        <dbReference type="Proteomes" id="UP000051521"/>
    </source>
</evidence>
<dbReference type="PANTHER" id="PTHR10000:SF8">
    <property type="entry name" value="HAD SUPERFAMILY HYDROLASE-LIKE, TYPE 3"/>
    <property type="match status" value="1"/>
</dbReference>
<dbReference type="GO" id="GO:0000287">
    <property type="term" value="F:magnesium ion binding"/>
    <property type="evidence" value="ECO:0007669"/>
    <property type="project" value="TreeGrafter"/>
</dbReference>
<reference evidence="1 3" key="1">
    <citation type="submission" date="2012-06" db="EMBL/GenBank/DDBJ databases">
        <title>Draft genome sequence of Lactobacillus gigeriorum CRBIP 24.85T, isolated from chicken crop.</title>
        <authorList>
            <person name="Cousin S."/>
            <person name="Ma L."/>
            <person name="Creno S."/>
            <person name="Clermont D."/>
            <person name="Loux V."/>
            <person name="Bizet C."/>
            <person name="Bouchier C."/>
        </authorList>
    </citation>
    <scope>NUCLEOTIDE SEQUENCE [LARGE SCALE GENOMIC DNA]</scope>
    <source>
        <strain evidence="3">CRBIP 24.85T</strain>
        <strain evidence="1">Type strain: CRBIP 24.85</strain>
    </source>
</reference>
<dbReference type="Proteomes" id="UP000009326">
    <property type="component" value="Unassembled WGS sequence"/>
</dbReference>
<dbReference type="NCBIfam" id="TIGR00099">
    <property type="entry name" value="Cof-subfamily"/>
    <property type="match status" value="1"/>
</dbReference>
<evidence type="ECO:0000313" key="3">
    <source>
        <dbReference type="Proteomes" id="UP000009326"/>
    </source>
</evidence>
<dbReference type="PANTHER" id="PTHR10000">
    <property type="entry name" value="PHOSPHOSERINE PHOSPHATASE"/>
    <property type="match status" value="1"/>
</dbReference>
<evidence type="ECO:0000313" key="2">
    <source>
        <dbReference type="EMBL" id="KRN14645.1"/>
    </source>
</evidence>
<reference evidence="2 4" key="2">
    <citation type="journal article" date="2015" name="Genome Announc.">
        <title>Expanding the biotechnology potential of lactobacilli through comparative genomics of 213 strains and associated genera.</title>
        <authorList>
            <person name="Sun Z."/>
            <person name="Harris H.M."/>
            <person name="McCann A."/>
            <person name="Guo C."/>
            <person name="Argimon S."/>
            <person name="Zhang W."/>
            <person name="Yang X."/>
            <person name="Jeffery I.B."/>
            <person name="Cooney J.C."/>
            <person name="Kagawa T.F."/>
            <person name="Liu W."/>
            <person name="Song Y."/>
            <person name="Salvetti E."/>
            <person name="Wrobel A."/>
            <person name="Rasinkangas P."/>
            <person name="Parkhill J."/>
            <person name="Rea M.C."/>
            <person name="O'Sullivan O."/>
            <person name="Ritari J."/>
            <person name="Douillard F.P."/>
            <person name="Paul Ross R."/>
            <person name="Yang R."/>
            <person name="Briner A.E."/>
            <person name="Felis G.E."/>
            <person name="de Vos W.M."/>
            <person name="Barrangou R."/>
            <person name="Klaenhammer T.R."/>
            <person name="Caufield P.W."/>
            <person name="Cui Y."/>
            <person name="Zhang H."/>
            <person name="O'Toole P.W."/>
        </authorList>
    </citation>
    <scope>NUCLEOTIDE SEQUENCE [LARGE SCALE GENOMIC DNA]</scope>
    <source>
        <strain evidence="2 4">DSM 23908</strain>
    </source>
</reference>
<dbReference type="NCBIfam" id="TIGR01484">
    <property type="entry name" value="HAD-SF-IIB"/>
    <property type="match status" value="1"/>
</dbReference>
<dbReference type="AlphaFoldDB" id="I7KQ63"/>
<keyword evidence="4" id="KW-1185">Reference proteome</keyword>
<dbReference type="PROSITE" id="PS01228">
    <property type="entry name" value="COF_1"/>
    <property type="match status" value="1"/>
</dbReference>
<comment type="caution">
    <text evidence="1">The sequence shown here is derived from an EMBL/GenBank/DDBJ whole genome shotgun (WGS) entry which is preliminary data.</text>
</comment>
<dbReference type="OrthoDB" id="9790031at2"/>
<dbReference type="EMBL" id="AYZO01000002">
    <property type="protein sequence ID" value="KRN14645.1"/>
    <property type="molecule type" value="Genomic_DNA"/>
</dbReference>
<dbReference type="Proteomes" id="UP000051521">
    <property type="component" value="Unassembled WGS sequence"/>
</dbReference>
<dbReference type="InterPro" id="IPR023214">
    <property type="entry name" value="HAD_sf"/>
</dbReference>
<keyword evidence="1" id="KW-0378">Hydrolase</keyword>
<dbReference type="Gene3D" id="3.30.1240.10">
    <property type="match status" value="1"/>
</dbReference>
<accession>I7KQ63</accession>
<dbReference type="RefSeq" id="WP_008474078.1">
    <property type="nucleotide sequence ID" value="NZ_AYZO01000002.1"/>
</dbReference>